<gene>
    <name evidence="2" type="ORF">GUITHDRAFT_165323</name>
</gene>
<dbReference type="AlphaFoldDB" id="L1IP90"/>
<reference evidence="3" key="3">
    <citation type="submission" date="2016-03" db="UniProtKB">
        <authorList>
            <consortium name="EnsemblProtists"/>
        </authorList>
    </citation>
    <scope>IDENTIFICATION</scope>
</reference>
<dbReference type="EnsemblProtists" id="EKX38083">
    <property type="protein sequence ID" value="EKX38083"/>
    <property type="gene ID" value="GUITHDRAFT_165323"/>
</dbReference>
<dbReference type="PaxDb" id="55529-EKX38083"/>
<accession>L1IP90</accession>
<evidence type="ECO:0000313" key="3">
    <source>
        <dbReference type="EnsemblProtists" id="EKX38083"/>
    </source>
</evidence>
<dbReference type="eggNOG" id="ENOG502S6FF">
    <property type="taxonomic scope" value="Eukaryota"/>
</dbReference>
<dbReference type="GeneID" id="17294755"/>
<protein>
    <submittedName>
        <fullName evidence="2 3">Uncharacterized protein</fullName>
    </submittedName>
</protein>
<evidence type="ECO:0000313" key="2">
    <source>
        <dbReference type="EMBL" id="EKX38083.1"/>
    </source>
</evidence>
<evidence type="ECO:0000256" key="1">
    <source>
        <dbReference type="SAM" id="MobiDB-lite"/>
    </source>
</evidence>
<feature type="compositionally biased region" description="Basic and acidic residues" evidence="1">
    <location>
        <begin position="54"/>
        <end position="66"/>
    </location>
</feature>
<feature type="region of interest" description="Disordered" evidence="1">
    <location>
        <begin position="157"/>
        <end position="177"/>
    </location>
</feature>
<reference evidence="4" key="2">
    <citation type="submission" date="2012-11" db="EMBL/GenBank/DDBJ databases">
        <authorList>
            <person name="Kuo A."/>
            <person name="Curtis B.A."/>
            <person name="Tanifuji G."/>
            <person name="Burki F."/>
            <person name="Gruber A."/>
            <person name="Irimia M."/>
            <person name="Maruyama S."/>
            <person name="Arias M.C."/>
            <person name="Ball S.G."/>
            <person name="Gile G.H."/>
            <person name="Hirakawa Y."/>
            <person name="Hopkins J.F."/>
            <person name="Rensing S.A."/>
            <person name="Schmutz J."/>
            <person name="Symeonidi A."/>
            <person name="Elias M."/>
            <person name="Eveleigh R.J."/>
            <person name="Herman E.K."/>
            <person name="Klute M.J."/>
            <person name="Nakayama T."/>
            <person name="Obornik M."/>
            <person name="Reyes-Prieto A."/>
            <person name="Armbrust E.V."/>
            <person name="Aves S.J."/>
            <person name="Beiko R.G."/>
            <person name="Coutinho P."/>
            <person name="Dacks J.B."/>
            <person name="Durnford D.G."/>
            <person name="Fast N.M."/>
            <person name="Green B.R."/>
            <person name="Grisdale C."/>
            <person name="Hempe F."/>
            <person name="Henrissat B."/>
            <person name="Hoppner M.P."/>
            <person name="Ishida K.-I."/>
            <person name="Kim E."/>
            <person name="Koreny L."/>
            <person name="Kroth P.G."/>
            <person name="Liu Y."/>
            <person name="Malik S.-B."/>
            <person name="Maier U.G."/>
            <person name="McRose D."/>
            <person name="Mock T."/>
            <person name="Neilson J.A."/>
            <person name="Onodera N.T."/>
            <person name="Poole A.M."/>
            <person name="Pritham E.J."/>
            <person name="Richards T.A."/>
            <person name="Rocap G."/>
            <person name="Roy S.W."/>
            <person name="Sarai C."/>
            <person name="Schaack S."/>
            <person name="Shirato S."/>
            <person name="Slamovits C.H."/>
            <person name="Spencer D.F."/>
            <person name="Suzuki S."/>
            <person name="Worden A.Z."/>
            <person name="Zauner S."/>
            <person name="Barry K."/>
            <person name="Bell C."/>
            <person name="Bharti A.K."/>
            <person name="Crow J.A."/>
            <person name="Grimwood J."/>
            <person name="Kramer R."/>
            <person name="Lindquist E."/>
            <person name="Lucas S."/>
            <person name="Salamov A."/>
            <person name="McFadden G.I."/>
            <person name="Lane C.E."/>
            <person name="Keeling P.J."/>
            <person name="Gray M.W."/>
            <person name="Grigoriev I.V."/>
            <person name="Archibald J.M."/>
        </authorList>
    </citation>
    <scope>NUCLEOTIDE SEQUENCE</scope>
    <source>
        <strain evidence="4">CCMP2712</strain>
    </source>
</reference>
<evidence type="ECO:0000313" key="4">
    <source>
        <dbReference type="Proteomes" id="UP000011087"/>
    </source>
</evidence>
<dbReference type="OrthoDB" id="249703at2759"/>
<name>L1IP90_GUITC</name>
<feature type="region of interest" description="Disordered" evidence="1">
    <location>
        <begin position="53"/>
        <end position="72"/>
    </location>
</feature>
<organism evidence="2">
    <name type="scientific">Guillardia theta (strain CCMP2712)</name>
    <name type="common">Cryptophyte</name>
    <dbReference type="NCBI Taxonomy" id="905079"/>
    <lineage>
        <taxon>Eukaryota</taxon>
        <taxon>Cryptophyceae</taxon>
        <taxon>Pyrenomonadales</taxon>
        <taxon>Geminigeraceae</taxon>
        <taxon>Guillardia</taxon>
    </lineage>
</organism>
<proteinExistence type="predicted"/>
<reference evidence="2 4" key="1">
    <citation type="journal article" date="2012" name="Nature">
        <title>Algal genomes reveal evolutionary mosaicism and the fate of nucleomorphs.</title>
        <authorList>
            <consortium name="DOE Joint Genome Institute"/>
            <person name="Curtis B.A."/>
            <person name="Tanifuji G."/>
            <person name="Burki F."/>
            <person name="Gruber A."/>
            <person name="Irimia M."/>
            <person name="Maruyama S."/>
            <person name="Arias M.C."/>
            <person name="Ball S.G."/>
            <person name="Gile G.H."/>
            <person name="Hirakawa Y."/>
            <person name="Hopkins J.F."/>
            <person name="Kuo A."/>
            <person name="Rensing S.A."/>
            <person name="Schmutz J."/>
            <person name="Symeonidi A."/>
            <person name="Elias M."/>
            <person name="Eveleigh R.J."/>
            <person name="Herman E.K."/>
            <person name="Klute M.J."/>
            <person name="Nakayama T."/>
            <person name="Obornik M."/>
            <person name="Reyes-Prieto A."/>
            <person name="Armbrust E.V."/>
            <person name="Aves S.J."/>
            <person name="Beiko R.G."/>
            <person name="Coutinho P."/>
            <person name="Dacks J.B."/>
            <person name="Durnford D.G."/>
            <person name="Fast N.M."/>
            <person name="Green B.R."/>
            <person name="Grisdale C.J."/>
            <person name="Hempel F."/>
            <person name="Henrissat B."/>
            <person name="Hoppner M.P."/>
            <person name="Ishida K."/>
            <person name="Kim E."/>
            <person name="Koreny L."/>
            <person name="Kroth P.G."/>
            <person name="Liu Y."/>
            <person name="Malik S.B."/>
            <person name="Maier U.G."/>
            <person name="McRose D."/>
            <person name="Mock T."/>
            <person name="Neilson J.A."/>
            <person name="Onodera N.T."/>
            <person name="Poole A.M."/>
            <person name="Pritham E.J."/>
            <person name="Richards T.A."/>
            <person name="Rocap G."/>
            <person name="Roy S.W."/>
            <person name="Sarai C."/>
            <person name="Schaack S."/>
            <person name="Shirato S."/>
            <person name="Slamovits C.H."/>
            <person name="Spencer D.F."/>
            <person name="Suzuki S."/>
            <person name="Worden A.Z."/>
            <person name="Zauner S."/>
            <person name="Barry K."/>
            <person name="Bell C."/>
            <person name="Bharti A.K."/>
            <person name="Crow J.A."/>
            <person name="Grimwood J."/>
            <person name="Kramer R."/>
            <person name="Lindquist E."/>
            <person name="Lucas S."/>
            <person name="Salamov A."/>
            <person name="McFadden G.I."/>
            <person name="Lane C.E."/>
            <person name="Keeling P.J."/>
            <person name="Gray M.W."/>
            <person name="Grigoriev I.V."/>
            <person name="Archibald J.M."/>
        </authorList>
    </citation>
    <scope>NUCLEOTIDE SEQUENCE</scope>
    <source>
        <strain evidence="2 4">CCMP2712</strain>
    </source>
</reference>
<dbReference type="KEGG" id="gtt:GUITHDRAFT_165323"/>
<keyword evidence="4" id="KW-1185">Reference proteome</keyword>
<dbReference type="EMBL" id="JH993052">
    <property type="protein sequence ID" value="EKX38083.1"/>
    <property type="molecule type" value="Genomic_DNA"/>
</dbReference>
<dbReference type="HOGENOM" id="CLU_127818_0_0_1"/>
<dbReference type="OMA" id="EERKGCS"/>
<dbReference type="RefSeq" id="XP_005825063.1">
    <property type="nucleotide sequence ID" value="XM_005825006.1"/>
</dbReference>
<feature type="compositionally biased region" description="Acidic residues" evidence="1">
    <location>
        <begin position="161"/>
        <end position="177"/>
    </location>
</feature>
<sequence>MADSKKMKAAVKEGGKKGVELAGCADMGGLEFFTTQIESAEGDLELLVAAMDGANKEPDPNEEEAKGGSGMVGKMFLSSGDKQLALLAYVPESKTDKCNASEWMKAVLASCNGEFVEGDAKLAKGKIAGDGETRFPLKDKDTCQAASVSWLKEKGLFPQADGDDDDWVPDDDAGIEW</sequence>
<dbReference type="Proteomes" id="UP000011087">
    <property type="component" value="Unassembled WGS sequence"/>
</dbReference>